<keyword evidence="2" id="KW-1185">Reference proteome</keyword>
<dbReference type="EMBL" id="JBGBDC010000004">
    <property type="protein sequence ID" value="MEY2251429.1"/>
    <property type="molecule type" value="Genomic_DNA"/>
</dbReference>
<organism evidence="1 2">
    <name type="scientific">Comamonas sediminis</name>
    <dbReference type="NCBI Taxonomy" id="1783360"/>
    <lineage>
        <taxon>Bacteria</taxon>
        <taxon>Pseudomonadati</taxon>
        <taxon>Pseudomonadota</taxon>
        <taxon>Betaproteobacteria</taxon>
        <taxon>Burkholderiales</taxon>
        <taxon>Comamonadaceae</taxon>
        <taxon>Comamonas</taxon>
    </lineage>
</organism>
<comment type="caution">
    <text evidence="1">The sequence shown here is derived from an EMBL/GenBank/DDBJ whole genome shotgun (WGS) entry which is preliminary data.</text>
</comment>
<dbReference type="Proteomes" id="UP001562178">
    <property type="component" value="Unassembled WGS sequence"/>
</dbReference>
<dbReference type="PROSITE" id="PS51257">
    <property type="entry name" value="PROKAR_LIPOPROTEIN"/>
    <property type="match status" value="1"/>
</dbReference>
<evidence type="ECO:0000313" key="1">
    <source>
        <dbReference type="EMBL" id="MEY2251429.1"/>
    </source>
</evidence>
<sequence length="147" mass="16510">MKSVWHYTTATNAGLILACGEILPASANVPAREKPAVWFSRNQHCEPTALKAVQTSAGLRTLTMEEQSKLGGLVRIGVPENDPRLIPWHAVQKALRMSPKMQRALEQAGRLQGANPQEWFVIPGPVPTIRLRVERWGPEHGWSEWWM</sequence>
<dbReference type="RefSeq" id="WP_369459875.1">
    <property type="nucleotide sequence ID" value="NZ_JBGBDC010000004.1"/>
</dbReference>
<name>A0ABV4B1S8_9BURK</name>
<evidence type="ECO:0000313" key="2">
    <source>
        <dbReference type="Proteomes" id="UP001562178"/>
    </source>
</evidence>
<proteinExistence type="predicted"/>
<accession>A0ABV4B1S8</accession>
<evidence type="ECO:0008006" key="3">
    <source>
        <dbReference type="Google" id="ProtNLM"/>
    </source>
</evidence>
<protein>
    <recommendedName>
        <fullName evidence="3">DUF4433 domain-containing protein</fullName>
    </recommendedName>
</protein>
<gene>
    <name evidence="1" type="ORF">AB7A72_10470</name>
</gene>
<reference evidence="1 2" key="1">
    <citation type="journal article" date="2016" name="Int. J. Syst. Evol. Microbiol.">
        <title>Description of Comamonas sediminis sp. nov., isolated from lagoon sediments.</title>
        <authorList>
            <person name="Subhash Y."/>
            <person name="Bang J.J."/>
            <person name="You T.H."/>
            <person name="Lee S.S."/>
        </authorList>
    </citation>
    <scope>NUCLEOTIDE SEQUENCE [LARGE SCALE GENOMIC DNA]</scope>
    <source>
        <strain evidence="1 2">JCM 31169</strain>
    </source>
</reference>